<dbReference type="EMBL" id="UOEK01000483">
    <property type="protein sequence ID" value="VAW08699.1"/>
    <property type="molecule type" value="Genomic_DNA"/>
</dbReference>
<proteinExistence type="predicted"/>
<accession>A0A3B0T9C7</accession>
<dbReference type="InterPro" id="IPR029058">
    <property type="entry name" value="AB_hydrolase_fold"/>
</dbReference>
<organism evidence="2">
    <name type="scientific">hydrothermal vent metagenome</name>
    <dbReference type="NCBI Taxonomy" id="652676"/>
    <lineage>
        <taxon>unclassified sequences</taxon>
        <taxon>metagenomes</taxon>
        <taxon>ecological metagenomes</taxon>
    </lineage>
</organism>
<dbReference type="Pfam" id="PF09994">
    <property type="entry name" value="T6SS_Tle1-like_cat"/>
    <property type="match status" value="1"/>
</dbReference>
<dbReference type="SUPFAM" id="SSF53474">
    <property type="entry name" value="alpha/beta-Hydrolases"/>
    <property type="match status" value="1"/>
</dbReference>
<evidence type="ECO:0000259" key="1">
    <source>
        <dbReference type="Pfam" id="PF09994"/>
    </source>
</evidence>
<dbReference type="PANTHER" id="PTHR33840">
    <property type="match status" value="1"/>
</dbReference>
<evidence type="ECO:0000313" key="2">
    <source>
        <dbReference type="EMBL" id="VAW08699.1"/>
    </source>
</evidence>
<sequence length="381" mass="43536">MSRNIVICFDGTGNEPEDRNNTNVVRIYDMLEPGQITLYVPGVGTVGELATANWWIRLKAKIKGLAFGDGLRSNVADAYRFLMNTYEKGDKIYLFGFSRGAYTARALAGLLQVCGLLQMGNEALVHHAINLYWKQGEWSTEDWKKRDEFRTTFGNPHFPEPRKPWDEADTSKEPQVHFLGIWDTVKFVAGLQFPKIKIRGGLGIQWFKRIKVPFTREPLSVRTIRHAVSLDERRYFYREYVLDPELTKKRAAWREIWFAGVHSDIGGTFEEGDHYLADITLRWVADGAEGAGLALDPATKAKHATLTPDHPYGLRHKMSSKWRIAGGWRKRPVVPEDAFVYEGVKLRMDNETEAPRHGRRLPGDKKRYSDLLPEGVKFVGI</sequence>
<dbReference type="AlphaFoldDB" id="A0A3B0T9C7"/>
<dbReference type="PANTHER" id="PTHR33840:SF2">
    <property type="entry name" value="TLE1 PHOSPHOLIPASE DOMAIN-CONTAINING PROTEIN"/>
    <property type="match status" value="1"/>
</dbReference>
<name>A0A3B0T9C7_9ZZZZ</name>
<protein>
    <recommendedName>
        <fullName evidence="1">T6SS Phospholipase effector Tle1-like catalytic domain-containing protein</fullName>
    </recommendedName>
</protein>
<gene>
    <name evidence="2" type="ORF">MNBD_ACTINO02-1351</name>
</gene>
<dbReference type="InterPro" id="IPR018712">
    <property type="entry name" value="Tle1-like_cat"/>
</dbReference>
<feature type="domain" description="T6SS Phospholipase effector Tle1-like catalytic" evidence="1">
    <location>
        <begin position="3"/>
        <end position="285"/>
    </location>
</feature>
<reference evidence="2" key="1">
    <citation type="submission" date="2018-06" db="EMBL/GenBank/DDBJ databases">
        <authorList>
            <person name="Zhirakovskaya E."/>
        </authorList>
    </citation>
    <scope>NUCLEOTIDE SEQUENCE</scope>
</reference>